<name>A0A939SVB9_SERMA</name>
<proteinExistence type="predicted"/>
<protein>
    <submittedName>
        <fullName evidence="1">Uncharacterized protein</fullName>
    </submittedName>
</protein>
<reference evidence="1" key="1">
    <citation type="submission" date="2021-03" db="EMBL/GenBank/DDBJ databases">
        <title>Molecular epidemiology and mechanisms of colistin and carbapenem resistance in Enterobacteriaceae from clinical isolates, the environment and porcine samples in Pretoria, South Africa.</title>
        <authorList>
            <person name="Bogoshi D."/>
            <person name="Mbelle N.M."/>
            <person name="Naidoo V."/>
            <person name="Osei Sekyere J."/>
        </authorList>
    </citation>
    <scope>NUCLEOTIDE SEQUENCE</scope>
    <source>
        <strain evidence="1">C080</strain>
    </source>
</reference>
<dbReference type="EMBL" id="JAGETR010000083">
    <property type="protein sequence ID" value="MBO2006988.1"/>
    <property type="molecule type" value="Genomic_DNA"/>
</dbReference>
<sequence length="86" mass="9781">MIKNLLLGGIARIFIAGQEGRIRKYWSLLVVISFILYDELLMGELPELAVIGMFYCRCLWVLAVNQPTDAKESGLRIERGFLLSFS</sequence>
<organism evidence="1">
    <name type="scientific">Serratia marcescens</name>
    <dbReference type="NCBI Taxonomy" id="615"/>
    <lineage>
        <taxon>Bacteria</taxon>
        <taxon>Pseudomonadati</taxon>
        <taxon>Pseudomonadota</taxon>
        <taxon>Gammaproteobacteria</taxon>
        <taxon>Enterobacterales</taxon>
        <taxon>Yersiniaceae</taxon>
        <taxon>Serratia</taxon>
    </lineage>
</organism>
<dbReference type="AlphaFoldDB" id="A0A939SVB9"/>
<gene>
    <name evidence="1" type="ORF">J4732_13635</name>
</gene>
<comment type="caution">
    <text evidence="1">The sequence shown here is derived from an EMBL/GenBank/DDBJ whole genome shotgun (WGS) entry which is preliminary data.</text>
</comment>
<evidence type="ECO:0000313" key="1">
    <source>
        <dbReference type="EMBL" id="MBO2006988.1"/>
    </source>
</evidence>
<accession>A0A939SVB9</accession>